<evidence type="ECO:0000313" key="3">
    <source>
        <dbReference type="EMBL" id="CEJ07056.1"/>
    </source>
</evidence>
<dbReference type="Gene3D" id="2.60.40.1080">
    <property type="match status" value="5"/>
</dbReference>
<protein>
    <submittedName>
        <fullName evidence="2 3">Invasin/intimin cell-adhesion</fullName>
    </submittedName>
</protein>
<sequence>MGRTLRSCTAVLISICLLLGGILTSIRPALADHDKDRYPDNPYWAKTFTVQDSDPSQFNWEGGIASDHAVGKPFPVYVFLADYDWDGLPLTAAREVDATLTLGGPDGYRKTYPVKIEEGQTYAEVDITCPNTGIWSVWVTGQMDSQTVAGGPWFFPIGSPKFVGMSIEPPQATLTSGQSKQFRASLVFFGRWAISVSDYCTWTSDKPSVATVSDSESGNPSSQPTGGLVTAGYTSGTATITAALPPGAVDFLKLIQLILSWFSGAKWLSSYSATATVTVGSPPVLQVTPLVAEVAVKGTVQLKAQLVYPDGTVTDVTKDVQWTTQHPKVATVANATEGEAGRVTGLAPGSSVITAMYPDLPSATATVHVSSPVLTLAPANPLVYVNAGSRFQFKAMYSDGVNLPLDVTQQATWSSSNPADPINLGSLSAFLSGTTATIQAEYNGMQSLPTILTVVQPALKIGVARAGGTIFVAGSGQGTGSVISINAGETVQLKALYSGAFYSGADGTYQNVTNRDVTDSVTWTTGPDASSVVVLQASGPGRILGVGTGQSTVSATYPYPQAEDPYTQGQPLQNSVTLTVVQPTLTVNAPTTTLASGSPPVRFTAVYSDAYNTDEDVTSEAAWSSSDSTVATVDASGNVRAVYSGTADKTANITAAYQPPPSANSPGSQPAPVSGNTVTVNVVNAQTVSGLKIEPLTAALNVGGQLTYQVYWLDSGGSKHLLPNNAVTWSTQSSNVTINADGVATAMSVSAQPAIIKAAFGGRTATAALSVLEQGVVWEAEPPPTGS</sequence>
<dbReference type="SMART" id="SM00635">
    <property type="entry name" value="BID_2"/>
    <property type="match status" value="3"/>
</dbReference>
<dbReference type="Proteomes" id="UP000836597">
    <property type="component" value="Chromosome"/>
</dbReference>
<evidence type="ECO:0000259" key="1">
    <source>
        <dbReference type="SMART" id="SM00635"/>
    </source>
</evidence>
<dbReference type="InterPro" id="IPR003343">
    <property type="entry name" value="Big_2"/>
</dbReference>
<accession>A0A8S0W872</accession>
<dbReference type="EMBL" id="CDGJ01000037">
    <property type="protein sequence ID" value="CEJ07056.1"/>
    <property type="molecule type" value="Genomic_DNA"/>
</dbReference>
<dbReference type="SUPFAM" id="SSF49373">
    <property type="entry name" value="Invasin/intimin cell-adhesion fragments"/>
    <property type="match status" value="2"/>
</dbReference>
<dbReference type="AlphaFoldDB" id="A0A8S0W872"/>
<dbReference type="KEGG" id="aacx:DEACI_2236"/>
<evidence type="ECO:0000313" key="2">
    <source>
        <dbReference type="EMBL" id="CAA7601569.1"/>
    </source>
</evidence>
<gene>
    <name evidence="3" type="ORF">DEACI_1512</name>
    <name evidence="2" type="ORF">DEACI_2236</name>
</gene>
<evidence type="ECO:0000313" key="4">
    <source>
        <dbReference type="Proteomes" id="UP001071230"/>
    </source>
</evidence>
<dbReference type="Proteomes" id="UP001071230">
    <property type="component" value="Unassembled WGS sequence"/>
</dbReference>
<dbReference type="Pfam" id="PF02368">
    <property type="entry name" value="Big_2"/>
    <property type="match status" value="2"/>
</dbReference>
<reference evidence="2" key="2">
    <citation type="submission" date="2020-01" db="EMBL/GenBank/DDBJ databases">
        <authorList>
            <person name="Hornung B."/>
        </authorList>
    </citation>
    <scope>NUCLEOTIDE SEQUENCE</scope>
    <source>
        <strain evidence="2">PacBioINE</strain>
    </source>
</reference>
<organism evidence="2">
    <name type="scientific">Acididesulfobacillus acetoxydans</name>
    <dbReference type="NCBI Taxonomy" id="1561005"/>
    <lineage>
        <taxon>Bacteria</taxon>
        <taxon>Bacillati</taxon>
        <taxon>Bacillota</taxon>
        <taxon>Clostridia</taxon>
        <taxon>Eubacteriales</taxon>
        <taxon>Peptococcaceae</taxon>
        <taxon>Acididesulfobacillus</taxon>
    </lineage>
</organism>
<feature type="domain" description="BIG2" evidence="1">
    <location>
        <begin position="581"/>
        <end position="667"/>
    </location>
</feature>
<dbReference type="EMBL" id="LR746496">
    <property type="protein sequence ID" value="CAA7601569.1"/>
    <property type="molecule type" value="Genomic_DNA"/>
</dbReference>
<dbReference type="RefSeq" id="WP_240985080.1">
    <property type="nucleotide sequence ID" value="NZ_CDGJ01000037.1"/>
</dbReference>
<feature type="domain" description="BIG2" evidence="1">
    <location>
        <begin position="161"/>
        <end position="252"/>
    </location>
</feature>
<reference evidence="3" key="1">
    <citation type="submission" date="2014-11" db="EMBL/GenBank/DDBJ databases">
        <authorList>
            <person name="Hornung B.V."/>
        </authorList>
    </citation>
    <scope>NUCLEOTIDE SEQUENCE</scope>
    <source>
        <strain evidence="3">INE</strain>
    </source>
</reference>
<dbReference type="InterPro" id="IPR008964">
    <property type="entry name" value="Invasin/intimin_cell_adhesion"/>
</dbReference>
<feature type="domain" description="BIG2" evidence="1">
    <location>
        <begin position="281"/>
        <end position="367"/>
    </location>
</feature>
<proteinExistence type="predicted"/>
<keyword evidence="4" id="KW-1185">Reference proteome</keyword>
<name>A0A8S0W872_9FIRM</name>